<dbReference type="PANTHER" id="PTHR15430">
    <property type="entry name" value="GLOMULIN"/>
    <property type="match status" value="1"/>
</dbReference>
<dbReference type="PANTHER" id="PTHR15430:SF1">
    <property type="entry name" value="GLOMULIN"/>
    <property type="match status" value="1"/>
</dbReference>
<dbReference type="Pfam" id="PF08568">
    <property type="entry name" value="Kinetochor_Ybp2"/>
    <property type="match status" value="1"/>
</dbReference>
<sequence length="194" mass="21787">MTLSSVLDQLAKLPVPVTKEQEEDDVFSLCRCCTDLIQFVRPFVQEARLNQCSGNQLEKSHKTASGQDEGAEDELRTELLKFCMKTLSQPLLDVQIRDPDTLPLSPLRTFASEILDILGAVGESLPSLLFHPLLKRKEVPGFLEEEVRYPKNSLASLAHLVFVHHLAADTFPSVFSPLFCLRSNMEHISILLSR</sequence>
<gene>
    <name evidence="1" type="ORF">ILYODFUR_035912</name>
</gene>
<dbReference type="InterPro" id="IPR019516">
    <property type="entry name" value="Glomulin/ALF4"/>
</dbReference>
<organism evidence="1 2">
    <name type="scientific">Ilyodon furcidens</name>
    <name type="common">goldbreast splitfin</name>
    <dbReference type="NCBI Taxonomy" id="33524"/>
    <lineage>
        <taxon>Eukaryota</taxon>
        <taxon>Metazoa</taxon>
        <taxon>Chordata</taxon>
        <taxon>Craniata</taxon>
        <taxon>Vertebrata</taxon>
        <taxon>Euteleostomi</taxon>
        <taxon>Actinopterygii</taxon>
        <taxon>Neopterygii</taxon>
        <taxon>Teleostei</taxon>
        <taxon>Neoteleostei</taxon>
        <taxon>Acanthomorphata</taxon>
        <taxon>Ovalentaria</taxon>
        <taxon>Atherinomorphae</taxon>
        <taxon>Cyprinodontiformes</taxon>
        <taxon>Goodeidae</taxon>
        <taxon>Ilyodon</taxon>
    </lineage>
</organism>
<comment type="caution">
    <text evidence="1">The sequence shown here is derived from an EMBL/GenBank/DDBJ whole genome shotgun (WGS) entry which is preliminary data.</text>
</comment>
<dbReference type="Proteomes" id="UP001482620">
    <property type="component" value="Unassembled WGS sequence"/>
</dbReference>
<evidence type="ECO:0000313" key="1">
    <source>
        <dbReference type="EMBL" id="MEQ2246211.1"/>
    </source>
</evidence>
<dbReference type="InterPro" id="IPR013877">
    <property type="entry name" value="YAP-bd/ALF4/Glomulin"/>
</dbReference>
<protein>
    <submittedName>
        <fullName evidence="1">Uncharacterized protein</fullName>
    </submittedName>
</protein>
<reference evidence="1 2" key="1">
    <citation type="submission" date="2021-06" db="EMBL/GenBank/DDBJ databases">
        <authorList>
            <person name="Palmer J.M."/>
        </authorList>
    </citation>
    <scope>NUCLEOTIDE SEQUENCE [LARGE SCALE GENOMIC DNA]</scope>
    <source>
        <strain evidence="2">if_2019</strain>
        <tissue evidence="1">Muscle</tissue>
    </source>
</reference>
<evidence type="ECO:0000313" key="2">
    <source>
        <dbReference type="Proteomes" id="UP001482620"/>
    </source>
</evidence>
<keyword evidence="2" id="KW-1185">Reference proteome</keyword>
<dbReference type="EMBL" id="JAHRIQ010076569">
    <property type="protein sequence ID" value="MEQ2246211.1"/>
    <property type="molecule type" value="Genomic_DNA"/>
</dbReference>
<accession>A0ABV0UMA6</accession>
<name>A0ABV0UMA6_9TELE</name>
<proteinExistence type="predicted"/>